<feature type="non-terminal residue" evidence="1">
    <location>
        <position position="1"/>
    </location>
</feature>
<reference evidence="1" key="1">
    <citation type="journal article" date="2016" name="Proc. Natl. Acad. Sci. U.S.A.">
        <title>Lipid metabolic changes in an early divergent fungus govern the establishment of a mutualistic symbiosis with endobacteria.</title>
        <authorList>
            <person name="Lastovetsky O.A."/>
            <person name="Gaspar M.L."/>
            <person name="Mondo S.J."/>
            <person name="LaButti K.M."/>
            <person name="Sandor L."/>
            <person name="Grigoriev I.V."/>
            <person name="Henry S.A."/>
            <person name="Pawlowska T.E."/>
        </authorList>
    </citation>
    <scope>NUCLEOTIDE SEQUENCE [LARGE SCALE GENOMIC DNA]</scope>
    <source>
        <strain evidence="1">ATCC 52814</strain>
    </source>
</reference>
<dbReference type="OrthoDB" id="2275636at2759"/>
<protein>
    <submittedName>
        <fullName evidence="1">Uncharacterized protein</fullName>
    </submittedName>
</protein>
<dbReference type="AlphaFoldDB" id="A0A1X0R128"/>
<evidence type="ECO:0000313" key="1">
    <source>
        <dbReference type="EMBL" id="ORE05743.1"/>
    </source>
</evidence>
<feature type="non-terminal residue" evidence="1">
    <location>
        <position position="50"/>
    </location>
</feature>
<dbReference type="Proteomes" id="UP000242414">
    <property type="component" value="Unassembled WGS sequence"/>
</dbReference>
<sequence length="50" mass="5798">LIKDNKIIFKLCLDRLPVVSEVEVYDISQLLEDEDCISKFDCRKGQIKPS</sequence>
<accession>A0A1X0R128</accession>
<gene>
    <name evidence="1" type="ORF">BCV72DRAFT_181636</name>
</gene>
<organism evidence="1">
    <name type="scientific">Rhizopus microsporus var. microsporus</name>
    <dbReference type="NCBI Taxonomy" id="86635"/>
    <lineage>
        <taxon>Eukaryota</taxon>
        <taxon>Fungi</taxon>
        <taxon>Fungi incertae sedis</taxon>
        <taxon>Mucoromycota</taxon>
        <taxon>Mucoromycotina</taxon>
        <taxon>Mucoromycetes</taxon>
        <taxon>Mucorales</taxon>
        <taxon>Mucorineae</taxon>
        <taxon>Rhizopodaceae</taxon>
        <taxon>Rhizopus</taxon>
    </lineage>
</organism>
<proteinExistence type="predicted"/>
<name>A0A1X0R128_RHIZD</name>
<dbReference type="VEuPathDB" id="FungiDB:BCV72DRAFT_181636"/>
<dbReference type="EMBL" id="KV921938">
    <property type="protein sequence ID" value="ORE05743.1"/>
    <property type="molecule type" value="Genomic_DNA"/>
</dbReference>